<keyword evidence="6" id="KW-1185">Reference proteome</keyword>
<dbReference type="InterPro" id="IPR011991">
    <property type="entry name" value="ArsR-like_HTH"/>
</dbReference>
<dbReference type="InterPro" id="IPR036388">
    <property type="entry name" value="WH-like_DNA-bd_sf"/>
</dbReference>
<reference evidence="6" key="1">
    <citation type="submission" date="2016-10" db="EMBL/GenBank/DDBJ databases">
        <authorList>
            <person name="Varghese N."/>
            <person name="Submissions S."/>
        </authorList>
    </citation>
    <scope>NUCLEOTIDE SEQUENCE [LARGE SCALE GENOMIC DNA]</scope>
    <source>
        <strain evidence="6">CGMCC 4.3147</strain>
    </source>
</reference>
<evidence type="ECO:0000313" key="5">
    <source>
        <dbReference type="EMBL" id="SDL20189.1"/>
    </source>
</evidence>
<dbReference type="Gene3D" id="1.10.10.10">
    <property type="entry name" value="Winged helix-like DNA-binding domain superfamily/Winged helix DNA-binding domain"/>
    <property type="match status" value="1"/>
</dbReference>
<dbReference type="Pfam" id="PF12840">
    <property type="entry name" value="HTH_20"/>
    <property type="match status" value="1"/>
</dbReference>
<dbReference type="InterPro" id="IPR001845">
    <property type="entry name" value="HTH_ArsR_DNA-bd_dom"/>
</dbReference>
<evidence type="ECO:0000256" key="1">
    <source>
        <dbReference type="ARBA" id="ARBA00023015"/>
    </source>
</evidence>
<sequence>MSVADLASTRFALSPLWEVTASVRVLRAPDEHALHRRWVGAVRDRLRRIDLRLLRDLVPASGGLPAFLAPPPSTSTPDIATELAAMRSLGYERIRSGLDMLATTPAIERFREDPDAGLARLAAVVEAYWEAALAPWWPRIRTLCEHDLRYRAALLAEGGARRLFADLSPHLAWDGAGTLRIDTPGWTIDQALGGRGLLLVPTVFGGDRVHSVVAEPWQPTIRYRPRGLGMLWRAETPRAAAGLAGVLGATRASLLAALGEPADTGDLADRCGISPGGASQQLQLLLKAGLVTRHRAGRRVLYARTVTAEALLEAAR</sequence>
<dbReference type="STRING" id="380244.SAMN05216298_3032"/>
<keyword evidence="3" id="KW-0804">Transcription</keyword>
<dbReference type="InterPro" id="IPR036390">
    <property type="entry name" value="WH_DNA-bd_sf"/>
</dbReference>
<accession>A0A1G9I4N4</accession>
<evidence type="ECO:0000256" key="2">
    <source>
        <dbReference type="ARBA" id="ARBA00023125"/>
    </source>
</evidence>
<evidence type="ECO:0000313" key="6">
    <source>
        <dbReference type="Proteomes" id="UP000198662"/>
    </source>
</evidence>
<dbReference type="SUPFAM" id="SSF46785">
    <property type="entry name" value="Winged helix' DNA-binding domain"/>
    <property type="match status" value="1"/>
</dbReference>
<dbReference type="Proteomes" id="UP000198662">
    <property type="component" value="Unassembled WGS sequence"/>
</dbReference>
<dbReference type="InterPro" id="IPR045981">
    <property type="entry name" value="DUF5937"/>
</dbReference>
<protein>
    <submittedName>
        <fullName evidence="5">Helix-turn-helix domain-containing protein</fullName>
    </submittedName>
</protein>
<dbReference type="EMBL" id="FNGF01000004">
    <property type="protein sequence ID" value="SDL20189.1"/>
    <property type="molecule type" value="Genomic_DNA"/>
</dbReference>
<feature type="domain" description="HTH arsR-type" evidence="4">
    <location>
        <begin position="245"/>
        <end position="316"/>
    </location>
</feature>
<dbReference type="GO" id="GO:0003677">
    <property type="term" value="F:DNA binding"/>
    <property type="evidence" value="ECO:0007669"/>
    <property type="project" value="UniProtKB-KW"/>
</dbReference>
<dbReference type="InterPro" id="IPR051011">
    <property type="entry name" value="Metal_resp_trans_reg"/>
</dbReference>
<dbReference type="PANTHER" id="PTHR43132:SF6">
    <property type="entry name" value="HTH-TYPE TRANSCRIPTIONAL REPRESSOR CZRA"/>
    <property type="match status" value="1"/>
</dbReference>
<dbReference type="AlphaFoldDB" id="A0A1G9I4N4"/>
<evidence type="ECO:0000256" key="3">
    <source>
        <dbReference type="ARBA" id="ARBA00023163"/>
    </source>
</evidence>
<name>A0A1G9I4N4_9ACTN</name>
<dbReference type="GO" id="GO:0003700">
    <property type="term" value="F:DNA-binding transcription factor activity"/>
    <property type="evidence" value="ECO:0007669"/>
    <property type="project" value="InterPro"/>
</dbReference>
<dbReference type="CDD" id="cd00090">
    <property type="entry name" value="HTH_ARSR"/>
    <property type="match status" value="1"/>
</dbReference>
<organism evidence="5 6">
    <name type="scientific">Glycomyces sambucus</name>
    <dbReference type="NCBI Taxonomy" id="380244"/>
    <lineage>
        <taxon>Bacteria</taxon>
        <taxon>Bacillati</taxon>
        <taxon>Actinomycetota</taxon>
        <taxon>Actinomycetes</taxon>
        <taxon>Glycomycetales</taxon>
        <taxon>Glycomycetaceae</taxon>
        <taxon>Glycomyces</taxon>
    </lineage>
</organism>
<proteinExistence type="predicted"/>
<evidence type="ECO:0000259" key="4">
    <source>
        <dbReference type="SMART" id="SM00418"/>
    </source>
</evidence>
<dbReference type="PANTHER" id="PTHR43132">
    <property type="entry name" value="ARSENICAL RESISTANCE OPERON REPRESSOR ARSR-RELATED"/>
    <property type="match status" value="1"/>
</dbReference>
<keyword evidence="1" id="KW-0805">Transcription regulation</keyword>
<dbReference type="SMART" id="SM00418">
    <property type="entry name" value="HTH_ARSR"/>
    <property type="match status" value="1"/>
</dbReference>
<dbReference type="Pfam" id="PF19361">
    <property type="entry name" value="DUF5937"/>
    <property type="match status" value="1"/>
</dbReference>
<keyword evidence="2" id="KW-0238">DNA-binding</keyword>
<gene>
    <name evidence="5" type="ORF">SAMN05216298_3032</name>
</gene>